<evidence type="ECO:0000256" key="1">
    <source>
        <dbReference type="ARBA" id="ARBA00022722"/>
    </source>
</evidence>
<dbReference type="InterPro" id="IPR050646">
    <property type="entry name" value="Cas1"/>
</dbReference>
<dbReference type="GO" id="GO:0051607">
    <property type="term" value="P:defense response to virus"/>
    <property type="evidence" value="ECO:0007669"/>
    <property type="project" value="UniProtKB-UniRule"/>
</dbReference>
<evidence type="ECO:0000256" key="8">
    <source>
        <dbReference type="ARBA" id="ARBA00023211"/>
    </source>
</evidence>
<comment type="caution">
    <text evidence="11">The sequence shown here is derived from an EMBL/GenBank/DDBJ whole genome shotgun (WGS) entry which is preliminary data.</text>
</comment>
<feature type="binding site" evidence="10">
    <location>
        <position position="222"/>
    </location>
    <ligand>
        <name>Mn(2+)</name>
        <dbReference type="ChEBI" id="CHEBI:29035"/>
    </ligand>
</feature>
<keyword evidence="4 10" id="KW-0378">Hydrolase</keyword>
<keyword evidence="6 10" id="KW-0051">Antiviral defense</keyword>
<evidence type="ECO:0000313" key="11">
    <source>
        <dbReference type="EMBL" id="TGH26266.1"/>
    </source>
</evidence>
<dbReference type="GO" id="GO:0004519">
    <property type="term" value="F:endonuclease activity"/>
    <property type="evidence" value="ECO:0007669"/>
    <property type="project" value="UniProtKB-UniRule"/>
</dbReference>
<dbReference type="Gene3D" id="1.20.120.920">
    <property type="entry name" value="CRISPR-associated endonuclease Cas1, C-terminal domain"/>
    <property type="match status" value="1"/>
</dbReference>
<keyword evidence="3 10" id="KW-0255">Endonuclease</keyword>
<feature type="binding site" evidence="10">
    <location>
        <position position="237"/>
    </location>
    <ligand>
        <name>Mn(2+)</name>
        <dbReference type="ChEBI" id="CHEBI:29035"/>
    </ligand>
</feature>
<dbReference type="Gene3D" id="3.100.10.20">
    <property type="entry name" value="CRISPR-associated endonuclease Cas1, N-terminal domain"/>
    <property type="match status" value="1"/>
</dbReference>
<protein>
    <recommendedName>
        <fullName evidence="10">CRISPR-associated endonuclease Cas1</fullName>
        <ecNumber evidence="10">3.1.-.-</ecNumber>
    </recommendedName>
</protein>
<comment type="similarity">
    <text evidence="10">Belongs to the CRISPR-associated endonuclease Cas1 family.</text>
</comment>
<dbReference type="EMBL" id="SRMN01000023">
    <property type="protein sequence ID" value="TGH26266.1"/>
    <property type="molecule type" value="Genomic_DNA"/>
</dbReference>
<evidence type="ECO:0000256" key="5">
    <source>
        <dbReference type="ARBA" id="ARBA00022842"/>
    </source>
</evidence>
<dbReference type="InterPro" id="IPR042206">
    <property type="entry name" value="CRISPR-assoc_Cas1_C"/>
</dbReference>
<dbReference type="HAMAP" id="MF_01470">
    <property type="entry name" value="Cas1"/>
    <property type="match status" value="1"/>
</dbReference>
<feature type="binding site" evidence="10">
    <location>
        <position position="156"/>
    </location>
    <ligand>
        <name>Mn(2+)</name>
        <dbReference type="ChEBI" id="CHEBI:29035"/>
    </ligand>
</feature>
<evidence type="ECO:0000256" key="9">
    <source>
        <dbReference type="ARBA" id="ARBA00038592"/>
    </source>
</evidence>
<dbReference type="InterPro" id="IPR042211">
    <property type="entry name" value="CRISPR-assoc_Cas1_N"/>
</dbReference>
<gene>
    <name evidence="10 11" type="primary">cas1</name>
    <name evidence="11" type="ORF">ERJ68_02185</name>
</gene>
<organism evidence="11 12">
    <name type="scientific">Aphanocapsa feldmannii 277cI</name>
    <dbReference type="NCBI Taxonomy" id="2507554"/>
    <lineage>
        <taxon>Bacteria</taxon>
        <taxon>Bacillati</taxon>
        <taxon>Cyanobacteriota</taxon>
        <taxon>Cyanophyceae</taxon>
        <taxon>Oscillatoriophycideae</taxon>
        <taxon>Chroococcales</taxon>
        <taxon>Microcystaceae</taxon>
        <taxon>Aphanocapsa</taxon>
    </lineage>
</organism>
<comment type="function">
    <text evidence="10">CRISPR (clustered regularly interspaced short palindromic repeat), is an adaptive immune system that provides protection against mobile genetic elements (viruses, transposable elements and conjugative plasmids). CRISPR clusters contain spacers, sequences complementary to antecedent mobile elements, and target invading nucleic acids. CRISPR clusters are transcribed and processed into CRISPR RNA (crRNA). Acts as a dsDNA endonuclease. Involved in the integration of spacer DNA into the CRISPR cassette.</text>
</comment>
<dbReference type="GO" id="GO:0003677">
    <property type="term" value="F:DNA binding"/>
    <property type="evidence" value="ECO:0007669"/>
    <property type="project" value="UniProtKB-KW"/>
</dbReference>
<evidence type="ECO:0000313" key="12">
    <source>
        <dbReference type="Proteomes" id="UP000315454"/>
    </source>
</evidence>
<dbReference type="GO" id="GO:0046872">
    <property type="term" value="F:metal ion binding"/>
    <property type="evidence" value="ECO:0007669"/>
    <property type="project" value="UniProtKB-UniRule"/>
</dbReference>
<keyword evidence="2 10" id="KW-0479">Metal-binding</keyword>
<comment type="cofactor">
    <cofactor evidence="10">
        <name>Mg(2+)</name>
        <dbReference type="ChEBI" id="CHEBI:18420"/>
    </cofactor>
    <cofactor evidence="10">
        <name>Mn(2+)</name>
        <dbReference type="ChEBI" id="CHEBI:29035"/>
    </cofactor>
</comment>
<dbReference type="EC" id="3.1.-.-" evidence="10"/>
<dbReference type="InterPro" id="IPR002729">
    <property type="entry name" value="CRISPR-assoc_Cas1"/>
</dbReference>
<proteinExistence type="inferred from homology"/>
<reference evidence="11 12" key="1">
    <citation type="journal article" date="2019" name="mSystems">
        <title>Life at home and on the roam: Genomic adaptions reflect the dual lifestyle of an intracellular, facultative symbiont.</title>
        <authorList>
            <person name="Burgsdorf I."/>
        </authorList>
    </citation>
    <scope>NUCLEOTIDE SEQUENCE [LARGE SCALE GENOMIC DNA]</scope>
    <source>
        <strain evidence="11">277cI</strain>
    </source>
</reference>
<keyword evidence="8 10" id="KW-0464">Manganese</keyword>
<evidence type="ECO:0000256" key="2">
    <source>
        <dbReference type="ARBA" id="ARBA00022723"/>
    </source>
</evidence>
<dbReference type="GO" id="GO:0016787">
    <property type="term" value="F:hydrolase activity"/>
    <property type="evidence" value="ECO:0007669"/>
    <property type="project" value="UniProtKB-KW"/>
</dbReference>
<evidence type="ECO:0000256" key="3">
    <source>
        <dbReference type="ARBA" id="ARBA00022759"/>
    </source>
</evidence>
<evidence type="ECO:0000256" key="4">
    <source>
        <dbReference type="ARBA" id="ARBA00022801"/>
    </source>
</evidence>
<evidence type="ECO:0000256" key="10">
    <source>
        <dbReference type="HAMAP-Rule" id="MF_01470"/>
    </source>
</evidence>
<name>A0A524RUW8_9CHRO</name>
<dbReference type="CDD" id="cd09634">
    <property type="entry name" value="Cas1_I-II-III"/>
    <property type="match status" value="1"/>
</dbReference>
<sequence length="330" mass="37129">MRSLYLLRSHGTAGVEGEQVVVRCRGEEIDRVRLPLLDQILVMGNLQLSTPLLKACLSRNIPIAYLSSQGWCHGRVLPIEAGYRHRARHQAGLAEGERLSAAVSLVAGKIGNGRVLLQRLTRRSRRELVVTSIERLGWHERTARKATSIERLRGLEGNAAAEYFKALGLLLEDDGFLFLGRHQRPPTTPFDAVSSFGYSLLWNCLLTHVELQGLDPYEGVLHAGSARHAALVSDLIEPLRTLLVDPLNVWLIRTGQLRVDDAFEQREKGVFLTEVGRRVWLRAWSTRMAETVALPLGHNGSRWELLDGLVRSYVRFVYDPAQGLMVPRRR</sequence>
<keyword evidence="7 10" id="KW-0238">DNA-binding</keyword>
<comment type="subunit">
    <text evidence="9 10">Homodimer, forms a heterotetramer with a Cas2 homodimer.</text>
</comment>
<evidence type="ECO:0000256" key="6">
    <source>
        <dbReference type="ARBA" id="ARBA00023118"/>
    </source>
</evidence>
<dbReference type="GO" id="GO:0043571">
    <property type="term" value="P:maintenance of CRISPR repeat elements"/>
    <property type="evidence" value="ECO:0007669"/>
    <property type="project" value="UniProtKB-UniRule"/>
</dbReference>
<dbReference type="Proteomes" id="UP000315454">
    <property type="component" value="Unassembled WGS sequence"/>
</dbReference>
<keyword evidence="1 10" id="KW-0540">Nuclease</keyword>
<dbReference type="NCBIfam" id="TIGR00287">
    <property type="entry name" value="cas1"/>
    <property type="match status" value="1"/>
</dbReference>
<keyword evidence="5 10" id="KW-0460">Magnesium</keyword>
<dbReference type="AlphaFoldDB" id="A0A524RUW8"/>
<evidence type="ECO:0000256" key="7">
    <source>
        <dbReference type="ARBA" id="ARBA00023125"/>
    </source>
</evidence>
<dbReference type="Pfam" id="PF01867">
    <property type="entry name" value="Cas_Cas1"/>
    <property type="match status" value="1"/>
</dbReference>
<accession>A0A524RUW8</accession>
<dbReference type="PANTHER" id="PTHR34353">
    <property type="entry name" value="CRISPR-ASSOCIATED ENDONUCLEASE CAS1 1"/>
    <property type="match status" value="1"/>
</dbReference>
<dbReference type="PANTHER" id="PTHR34353:SF2">
    <property type="entry name" value="CRISPR-ASSOCIATED ENDONUCLEASE CAS1 1"/>
    <property type="match status" value="1"/>
</dbReference>